<keyword evidence="2" id="KW-1133">Transmembrane helix</keyword>
<keyword evidence="2" id="KW-0812">Transmembrane</keyword>
<evidence type="ECO:0000256" key="2">
    <source>
        <dbReference type="SAM" id="Phobius"/>
    </source>
</evidence>
<organism evidence="3 4">
    <name type="scientific">Tianweitania sediminis</name>
    <dbReference type="NCBI Taxonomy" id="1502156"/>
    <lineage>
        <taxon>Bacteria</taxon>
        <taxon>Pseudomonadati</taxon>
        <taxon>Pseudomonadota</taxon>
        <taxon>Alphaproteobacteria</taxon>
        <taxon>Hyphomicrobiales</taxon>
        <taxon>Phyllobacteriaceae</taxon>
        <taxon>Tianweitania</taxon>
    </lineage>
</organism>
<feature type="compositionally biased region" description="Basic and acidic residues" evidence="1">
    <location>
        <begin position="89"/>
        <end position="103"/>
    </location>
</feature>
<sequence>MEPLEKAIRSALDKGNAADSTFREKVYRSAFSALERALASPNIPESTIAVRRTGLQEIITRVESEHRRAAATPGASQTPPPVELSANDRPGDGDPDFRARREPIAPAPRPDAPADEASSFPSSPRVDPSQSERLDEYRIDADLDESTVVGETRAVRRQRRPFAWLLILATVVALAAVAAWWTLGSGLLVPQAERDGAVPNPSPVQDDESFDPAGQTGSSAAPTPLGRARNDPNAVVLFSPEEPGGVTTPGDAVAEVVGEGEQALLRIRSGASGSAVAFNVPQAVLQQLAGRRAVFVVSAQAEEGRPTQISVSCSFGELGDCGRQRYDVTIEQADYIFDVDMPAVQPGADGTITIVSDVSSSGKAVDIYGIRVSVD</sequence>
<reference evidence="3" key="1">
    <citation type="submission" date="2021-03" db="EMBL/GenBank/DDBJ databases">
        <title>Genome sequencing and assembly of Tianweitania sediminis.</title>
        <authorList>
            <person name="Chhetri G."/>
        </authorList>
    </citation>
    <scope>NUCLEOTIDE SEQUENCE</scope>
    <source>
        <strain evidence="3">Z8</strain>
    </source>
</reference>
<dbReference type="EMBL" id="JAGIYY010000001">
    <property type="protein sequence ID" value="MBP0437370.1"/>
    <property type="molecule type" value="Genomic_DNA"/>
</dbReference>
<gene>
    <name evidence="3" type="ORF">J5Y06_01735</name>
</gene>
<feature type="compositionally biased region" description="Basic and acidic residues" evidence="1">
    <location>
        <begin position="130"/>
        <end position="139"/>
    </location>
</feature>
<dbReference type="Proteomes" id="UP000666240">
    <property type="component" value="Unassembled WGS sequence"/>
</dbReference>
<comment type="caution">
    <text evidence="3">The sequence shown here is derived from an EMBL/GenBank/DDBJ whole genome shotgun (WGS) entry which is preliminary data.</text>
</comment>
<keyword evidence="2" id="KW-0472">Membrane</keyword>
<dbReference type="RefSeq" id="WP_209333386.1">
    <property type="nucleotide sequence ID" value="NZ_JAGIYY010000001.1"/>
</dbReference>
<evidence type="ECO:0000313" key="4">
    <source>
        <dbReference type="Proteomes" id="UP000666240"/>
    </source>
</evidence>
<feature type="region of interest" description="Disordered" evidence="1">
    <location>
        <begin position="65"/>
        <end position="139"/>
    </location>
</feature>
<keyword evidence="4" id="KW-1185">Reference proteome</keyword>
<accession>A0A8J7UI39</accession>
<evidence type="ECO:0000313" key="3">
    <source>
        <dbReference type="EMBL" id="MBP0437370.1"/>
    </source>
</evidence>
<proteinExistence type="predicted"/>
<protein>
    <submittedName>
        <fullName evidence="3">Uncharacterized protein</fullName>
    </submittedName>
</protein>
<feature type="region of interest" description="Disordered" evidence="1">
    <location>
        <begin position="197"/>
        <end position="231"/>
    </location>
</feature>
<evidence type="ECO:0000256" key="1">
    <source>
        <dbReference type="SAM" id="MobiDB-lite"/>
    </source>
</evidence>
<dbReference type="AlphaFoldDB" id="A0A8J7UI39"/>
<feature type="transmembrane region" description="Helical" evidence="2">
    <location>
        <begin position="162"/>
        <end position="183"/>
    </location>
</feature>
<name>A0A8J7UI39_9HYPH</name>